<dbReference type="PANTHER" id="PTHR44943:SF8">
    <property type="entry name" value="TPR REPEAT-CONTAINING PROTEIN MJ0263"/>
    <property type="match status" value="1"/>
</dbReference>
<gene>
    <name evidence="5" type="ORF">K8V47_08890</name>
</gene>
<dbReference type="Pfam" id="PF14559">
    <property type="entry name" value="TPR_19"/>
    <property type="match status" value="1"/>
</dbReference>
<protein>
    <submittedName>
        <fullName evidence="5">Tetratricopeptide repeat protein</fullName>
    </submittedName>
</protein>
<reference evidence="5" key="1">
    <citation type="journal article" date="2021" name="PeerJ">
        <title>Extensive microbial diversity within the chicken gut microbiome revealed by metagenomics and culture.</title>
        <authorList>
            <person name="Gilroy R."/>
            <person name="Ravi A."/>
            <person name="Getino M."/>
            <person name="Pursley I."/>
            <person name="Horton D.L."/>
            <person name="Alikhan N.F."/>
            <person name="Baker D."/>
            <person name="Gharbi K."/>
            <person name="Hall N."/>
            <person name="Watson M."/>
            <person name="Adriaenssens E.M."/>
            <person name="Foster-Nyarko E."/>
            <person name="Jarju S."/>
            <person name="Secka A."/>
            <person name="Antonio M."/>
            <person name="Oren A."/>
            <person name="Chaudhuri R.R."/>
            <person name="La Ragione R."/>
            <person name="Hildebrand F."/>
            <person name="Pallen M.J."/>
        </authorList>
    </citation>
    <scope>NUCLEOTIDE SEQUENCE</scope>
    <source>
        <strain evidence="5">4100</strain>
    </source>
</reference>
<evidence type="ECO:0000256" key="4">
    <source>
        <dbReference type="SAM" id="SignalP"/>
    </source>
</evidence>
<dbReference type="PROSITE" id="PS50005">
    <property type="entry name" value="TPR"/>
    <property type="match status" value="1"/>
</dbReference>
<dbReference type="InterPro" id="IPR051685">
    <property type="entry name" value="Ycf3/AcsC/BcsC/TPR_MFPF"/>
</dbReference>
<dbReference type="InterPro" id="IPR011990">
    <property type="entry name" value="TPR-like_helical_dom_sf"/>
</dbReference>
<name>A0A921EAF0_9BACT</name>
<keyword evidence="4" id="KW-0732">Signal</keyword>
<dbReference type="SUPFAM" id="SSF48452">
    <property type="entry name" value="TPR-like"/>
    <property type="match status" value="1"/>
</dbReference>
<sequence>MKKASFVALCLCAGMAASAQNSLVKDAQKSFKAGSNYAEWIKTLEPAFSNAESKDQAFTYFVPAKAGYENFDYLFTLLRAGQDVDVPNMGNSILSGYEYALKALPLDSVADKKGKIKTKHSKDLIKMVASHYNDYDYAARYLYNSKKWAEAYKAWEIYFAVPEDARFAKDVTVSPDSILAENAYLMGYVASQMEDWAASMKSFDKAIALGSKDKGMFHQAMYVAKMNQDMDKLYDYAQKGYAALGTSDPIFFQLTIEGKLRKKQYDEAMSLLTKALAEEPQNPVYNIAMGSLYEEQGNKDKALECYRKAAQYDPKNGDAFYNIGRVLAEQSDAISESAGSKITEAEYKKIESEQINPLRKEAAENFEKAYQLNENPNALQYLKNIYYVLGDNANFERVNSML</sequence>
<feature type="repeat" description="TPR" evidence="3">
    <location>
        <begin position="283"/>
        <end position="316"/>
    </location>
</feature>
<evidence type="ECO:0000256" key="1">
    <source>
        <dbReference type="ARBA" id="ARBA00022737"/>
    </source>
</evidence>
<comment type="caution">
    <text evidence="5">The sequence shown here is derived from an EMBL/GenBank/DDBJ whole genome shotgun (WGS) entry which is preliminary data.</text>
</comment>
<feature type="chain" id="PRO_5037756530" evidence="4">
    <location>
        <begin position="20"/>
        <end position="402"/>
    </location>
</feature>
<dbReference type="AlphaFoldDB" id="A0A921EAF0"/>
<evidence type="ECO:0000313" key="5">
    <source>
        <dbReference type="EMBL" id="HJE39856.1"/>
    </source>
</evidence>
<dbReference type="Proteomes" id="UP000711407">
    <property type="component" value="Unassembled WGS sequence"/>
</dbReference>
<organism evidence="5 6">
    <name type="scientific">Candidatus Amulumruptor caecigallinarius</name>
    <dbReference type="NCBI Taxonomy" id="2109911"/>
    <lineage>
        <taxon>Bacteria</taxon>
        <taxon>Pseudomonadati</taxon>
        <taxon>Bacteroidota</taxon>
        <taxon>Bacteroidia</taxon>
        <taxon>Bacteroidales</taxon>
        <taxon>Muribaculaceae</taxon>
        <taxon>Candidatus Amulumruptor</taxon>
    </lineage>
</organism>
<keyword evidence="1" id="KW-0677">Repeat</keyword>
<keyword evidence="2 3" id="KW-0802">TPR repeat</keyword>
<reference evidence="5" key="2">
    <citation type="submission" date="2021-09" db="EMBL/GenBank/DDBJ databases">
        <authorList>
            <person name="Gilroy R."/>
        </authorList>
    </citation>
    <scope>NUCLEOTIDE SEQUENCE</scope>
    <source>
        <strain evidence="5">4100</strain>
    </source>
</reference>
<dbReference type="SMART" id="SM00028">
    <property type="entry name" value="TPR"/>
    <property type="match status" value="3"/>
</dbReference>
<evidence type="ECO:0000256" key="3">
    <source>
        <dbReference type="PROSITE-ProRule" id="PRU00339"/>
    </source>
</evidence>
<dbReference type="Gene3D" id="1.25.40.10">
    <property type="entry name" value="Tetratricopeptide repeat domain"/>
    <property type="match status" value="1"/>
</dbReference>
<proteinExistence type="predicted"/>
<evidence type="ECO:0000313" key="6">
    <source>
        <dbReference type="Proteomes" id="UP000711407"/>
    </source>
</evidence>
<dbReference type="PANTHER" id="PTHR44943">
    <property type="entry name" value="CELLULOSE SYNTHASE OPERON PROTEIN C"/>
    <property type="match status" value="1"/>
</dbReference>
<feature type="signal peptide" evidence="4">
    <location>
        <begin position="1"/>
        <end position="19"/>
    </location>
</feature>
<dbReference type="EMBL" id="DYXT01000047">
    <property type="protein sequence ID" value="HJE39856.1"/>
    <property type="molecule type" value="Genomic_DNA"/>
</dbReference>
<dbReference type="InterPro" id="IPR019734">
    <property type="entry name" value="TPR_rpt"/>
</dbReference>
<evidence type="ECO:0000256" key="2">
    <source>
        <dbReference type="ARBA" id="ARBA00022803"/>
    </source>
</evidence>
<accession>A0A921EAF0</accession>